<feature type="non-terminal residue" evidence="1">
    <location>
        <position position="48"/>
    </location>
</feature>
<name>A0ABN7WXJ6_GIGMA</name>
<proteinExistence type="predicted"/>
<dbReference type="Proteomes" id="UP000789901">
    <property type="component" value="Unassembled WGS sequence"/>
</dbReference>
<organism evidence="1 2">
    <name type="scientific">Gigaspora margarita</name>
    <dbReference type="NCBI Taxonomy" id="4874"/>
    <lineage>
        <taxon>Eukaryota</taxon>
        <taxon>Fungi</taxon>
        <taxon>Fungi incertae sedis</taxon>
        <taxon>Mucoromycota</taxon>
        <taxon>Glomeromycotina</taxon>
        <taxon>Glomeromycetes</taxon>
        <taxon>Diversisporales</taxon>
        <taxon>Gigasporaceae</taxon>
        <taxon>Gigaspora</taxon>
    </lineage>
</organism>
<evidence type="ECO:0000313" key="1">
    <source>
        <dbReference type="EMBL" id="CAG8843149.1"/>
    </source>
</evidence>
<evidence type="ECO:0000313" key="2">
    <source>
        <dbReference type="Proteomes" id="UP000789901"/>
    </source>
</evidence>
<accession>A0ABN7WXJ6</accession>
<feature type="non-terminal residue" evidence="1">
    <location>
        <position position="1"/>
    </location>
</feature>
<dbReference type="EMBL" id="CAJVQB010071400">
    <property type="protein sequence ID" value="CAG8843149.1"/>
    <property type="molecule type" value="Genomic_DNA"/>
</dbReference>
<comment type="caution">
    <text evidence="1">The sequence shown here is derived from an EMBL/GenBank/DDBJ whole genome shotgun (WGS) entry which is preliminary data.</text>
</comment>
<protein>
    <submittedName>
        <fullName evidence="1">31533_t:CDS:1</fullName>
    </submittedName>
</protein>
<gene>
    <name evidence="1" type="ORF">GMARGA_LOCUS36384</name>
</gene>
<sequence>KNLSASMFKLPITSAEVSQESLRPVAKRVIEPSLSFELSESSSQHLHQ</sequence>
<keyword evidence="2" id="KW-1185">Reference proteome</keyword>
<reference evidence="1 2" key="1">
    <citation type="submission" date="2021-06" db="EMBL/GenBank/DDBJ databases">
        <authorList>
            <person name="Kallberg Y."/>
            <person name="Tangrot J."/>
            <person name="Rosling A."/>
        </authorList>
    </citation>
    <scope>NUCLEOTIDE SEQUENCE [LARGE SCALE GENOMIC DNA]</scope>
    <source>
        <strain evidence="1 2">120-4 pot B 10/14</strain>
    </source>
</reference>